<dbReference type="InterPro" id="IPR001789">
    <property type="entry name" value="Sig_transdc_resp-reg_receiver"/>
</dbReference>
<evidence type="ECO:0000313" key="8">
    <source>
        <dbReference type="EMBL" id="OWW18443.1"/>
    </source>
</evidence>
<keyword evidence="9" id="KW-1185">Reference proteome</keyword>
<dbReference type="PANTHER" id="PTHR44591">
    <property type="entry name" value="STRESS RESPONSE REGULATOR PROTEIN 1"/>
    <property type="match status" value="1"/>
</dbReference>
<accession>A0A254TD20</accession>
<dbReference type="SUPFAM" id="SSF52172">
    <property type="entry name" value="CheY-like"/>
    <property type="match status" value="1"/>
</dbReference>
<organism evidence="8 9">
    <name type="scientific">Noviherbaspirillum denitrificans</name>
    <dbReference type="NCBI Taxonomy" id="1968433"/>
    <lineage>
        <taxon>Bacteria</taxon>
        <taxon>Pseudomonadati</taxon>
        <taxon>Pseudomonadota</taxon>
        <taxon>Betaproteobacteria</taxon>
        <taxon>Burkholderiales</taxon>
        <taxon>Oxalobacteraceae</taxon>
        <taxon>Noviherbaspirillum</taxon>
    </lineage>
</organism>
<keyword evidence="3" id="KW-0805">Transcription regulation</keyword>
<keyword evidence="1 6" id="KW-0597">Phosphoprotein</keyword>
<name>A0A254TD20_9BURK</name>
<dbReference type="FunFam" id="3.40.50.2300:FF:000001">
    <property type="entry name" value="DNA-binding response regulator PhoB"/>
    <property type="match status" value="1"/>
</dbReference>
<protein>
    <recommendedName>
        <fullName evidence="7">Response regulatory domain-containing protein</fullName>
    </recommendedName>
</protein>
<dbReference type="GO" id="GO:0003677">
    <property type="term" value="F:DNA binding"/>
    <property type="evidence" value="ECO:0007669"/>
    <property type="project" value="UniProtKB-KW"/>
</dbReference>
<dbReference type="InterPro" id="IPR011006">
    <property type="entry name" value="CheY-like_superfamily"/>
</dbReference>
<evidence type="ECO:0000256" key="6">
    <source>
        <dbReference type="PROSITE-ProRule" id="PRU00169"/>
    </source>
</evidence>
<keyword evidence="2" id="KW-0902">Two-component regulatory system</keyword>
<evidence type="ECO:0000256" key="1">
    <source>
        <dbReference type="ARBA" id="ARBA00022553"/>
    </source>
</evidence>
<evidence type="ECO:0000256" key="5">
    <source>
        <dbReference type="ARBA" id="ARBA00023163"/>
    </source>
</evidence>
<comment type="caution">
    <text evidence="8">The sequence shown here is derived from an EMBL/GenBank/DDBJ whole genome shotgun (WGS) entry which is preliminary data.</text>
</comment>
<dbReference type="PANTHER" id="PTHR44591:SF3">
    <property type="entry name" value="RESPONSE REGULATORY DOMAIN-CONTAINING PROTEIN"/>
    <property type="match status" value="1"/>
</dbReference>
<dbReference type="SMART" id="SM00448">
    <property type="entry name" value="REC"/>
    <property type="match status" value="1"/>
</dbReference>
<gene>
    <name evidence="8" type="ORF">AYR66_00365</name>
</gene>
<dbReference type="Proteomes" id="UP000197535">
    <property type="component" value="Unassembled WGS sequence"/>
</dbReference>
<feature type="modified residue" description="4-aspartylphosphate" evidence="6">
    <location>
        <position position="59"/>
    </location>
</feature>
<dbReference type="PROSITE" id="PS50110">
    <property type="entry name" value="RESPONSE_REGULATORY"/>
    <property type="match status" value="1"/>
</dbReference>
<keyword evidence="4" id="KW-0238">DNA-binding</keyword>
<dbReference type="InterPro" id="IPR050595">
    <property type="entry name" value="Bact_response_regulator"/>
</dbReference>
<dbReference type="GO" id="GO:0000160">
    <property type="term" value="P:phosphorelay signal transduction system"/>
    <property type="evidence" value="ECO:0007669"/>
    <property type="project" value="UniProtKB-KW"/>
</dbReference>
<evidence type="ECO:0000256" key="4">
    <source>
        <dbReference type="ARBA" id="ARBA00023125"/>
    </source>
</evidence>
<dbReference type="EMBL" id="LSTO01000005">
    <property type="protein sequence ID" value="OWW18443.1"/>
    <property type="molecule type" value="Genomic_DNA"/>
</dbReference>
<evidence type="ECO:0000259" key="7">
    <source>
        <dbReference type="PROSITE" id="PS50110"/>
    </source>
</evidence>
<proteinExistence type="predicted"/>
<sequence>MPHTPDSAPLILIVDDEARNRRLLDVLVKTEGYQTICASNGQEALDLAASRSPDLILLDIMMPGMDGFEVATALKKNPATATIPLIIVSALSDVAAHGRLLASGADEFINKPVDRWELALRINRQLHRGSPPPDGGNHA</sequence>
<dbReference type="Gene3D" id="3.40.50.2300">
    <property type="match status" value="1"/>
</dbReference>
<evidence type="ECO:0000256" key="3">
    <source>
        <dbReference type="ARBA" id="ARBA00023015"/>
    </source>
</evidence>
<evidence type="ECO:0000256" key="2">
    <source>
        <dbReference type="ARBA" id="ARBA00023012"/>
    </source>
</evidence>
<dbReference type="RefSeq" id="WP_170942370.1">
    <property type="nucleotide sequence ID" value="NZ_LSTO01000005.1"/>
</dbReference>
<dbReference type="Pfam" id="PF00072">
    <property type="entry name" value="Response_reg"/>
    <property type="match status" value="1"/>
</dbReference>
<dbReference type="AlphaFoldDB" id="A0A254TD20"/>
<keyword evidence="5" id="KW-0804">Transcription</keyword>
<evidence type="ECO:0000313" key="9">
    <source>
        <dbReference type="Proteomes" id="UP000197535"/>
    </source>
</evidence>
<feature type="domain" description="Response regulatory" evidence="7">
    <location>
        <begin position="10"/>
        <end position="126"/>
    </location>
</feature>
<reference evidence="8 9" key="1">
    <citation type="submission" date="2016-02" db="EMBL/GenBank/DDBJ databases">
        <authorList>
            <person name="Wen L."/>
            <person name="He K."/>
            <person name="Yang H."/>
        </authorList>
    </citation>
    <scope>NUCLEOTIDE SEQUENCE [LARGE SCALE GENOMIC DNA]</scope>
    <source>
        <strain evidence="8 9">TSA40</strain>
    </source>
</reference>